<keyword evidence="8" id="KW-1185">Reference proteome</keyword>
<dbReference type="AlphaFoldDB" id="A0A813MSH0"/>
<evidence type="ECO:0000313" key="9">
    <source>
        <dbReference type="Proteomes" id="UP000663877"/>
    </source>
</evidence>
<evidence type="ECO:0000313" key="6">
    <source>
        <dbReference type="EMBL" id="CAF0729282.1"/>
    </source>
</evidence>
<comment type="caution">
    <text evidence="6">The sequence shown here is derived from an EMBL/GenBank/DDBJ whole genome shotgun (WGS) entry which is preliminary data.</text>
</comment>
<dbReference type="EMBL" id="CAJNOM010000014">
    <property type="protein sequence ID" value="CAF0795751.1"/>
    <property type="molecule type" value="Genomic_DNA"/>
</dbReference>
<dbReference type="PANTHER" id="PTHR12442:SF22">
    <property type="entry name" value="CYTOPLASMIC DYNEIN 1 INTERMEDIATE CHAIN-RELATED"/>
    <property type="match status" value="1"/>
</dbReference>
<dbReference type="SMART" id="SM00320">
    <property type="entry name" value="WD40"/>
    <property type="match status" value="5"/>
</dbReference>
<evidence type="ECO:0000256" key="3">
    <source>
        <dbReference type="ARBA" id="ARBA00022574"/>
    </source>
</evidence>
<keyword evidence="3" id="KW-0853">WD repeat</keyword>
<dbReference type="Proteomes" id="UP000663877">
    <property type="component" value="Unassembled WGS sequence"/>
</dbReference>
<evidence type="ECO:0000256" key="4">
    <source>
        <dbReference type="ARBA" id="ARBA00022737"/>
    </source>
</evidence>
<feature type="compositionally biased region" description="Polar residues" evidence="5">
    <location>
        <begin position="33"/>
        <end position="48"/>
    </location>
</feature>
<dbReference type="Gene3D" id="2.130.10.10">
    <property type="entry name" value="YVTN repeat-like/Quinoprotein amine dehydrogenase"/>
    <property type="match status" value="2"/>
</dbReference>
<feature type="region of interest" description="Disordered" evidence="5">
    <location>
        <begin position="641"/>
        <end position="671"/>
    </location>
</feature>
<dbReference type="Proteomes" id="UP000663832">
    <property type="component" value="Unassembled WGS sequence"/>
</dbReference>
<comment type="subcellular location">
    <subcellularLocation>
        <location evidence="1">Cytoplasm</location>
    </subcellularLocation>
</comment>
<protein>
    <recommendedName>
        <fullName evidence="10">Cytoplasmic dynein intermediate chain</fullName>
    </recommendedName>
</protein>
<dbReference type="InterPro" id="IPR001680">
    <property type="entry name" value="WD40_rpt"/>
</dbReference>
<feature type="compositionally biased region" description="Low complexity" evidence="5">
    <location>
        <begin position="71"/>
        <end position="88"/>
    </location>
</feature>
<keyword evidence="4" id="KW-0677">Repeat</keyword>
<gene>
    <name evidence="6" type="ORF">BJG266_LOCUS1056</name>
    <name evidence="7" type="ORF">QVE165_LOCUS3947</name>
</gene>
<dbReference type="InterPro" id="IPR050687">
    <property type="entry name" value="Dynein_IC"/>
</dbReference>
<dbReference type="Pfam" id="PF00400">
    <property type="entry name" value="WD40"/>
    <property type="match status" value="2"/>
</dbReference>
<reference evidence="6" key="1">
    <citation type="submission" date="2021-02" db="EMBL/GenBank/DDBJ databases">
        <authorList>
            <person name="Nowell W R."/>
        </authorList>
    </citation>
    <scope>NUCLEOTIDE SEQUENCE</scope>
</reference>
<keyword evidence="2" id="KW-0963">Cytoplasm</keyword>
<evidence type="ECO:0000256" key="2">
    <source>
        <dbReference type="ARBA" id="ARBA00022490"/>
    </source>
</evidence>
<dbReference type="SUPFAM" id="SSF50978">
    <property type="entry name" value="WD40 repeat-like"/>
    <property type="match status" value="1"/>
</dbReference>
<dbReference type="GO" id="GO:0005737">
    <property type="term" value="C:cytoplasm"/>
    <property type="evidence" value="ECO:0007669"/>
    <property type="project" value="UniProtKB-SubCell"/>
</dbReference>
<evidence type="ECO:0008006" key="10">
    <source>
        <dbReference type="Google" id="ProtNLM"/>
    </source>
</evidence>
<dbReference type="OrthoDB" id="4189at2759"/>
<feature type="region of interest" description="Disordered" evidence="5">
    <location>
        <begin position="68"/>
        <end position="96"/>
    </location>
</feature>
<dbReference type="EMBL" id="CAJNOI010000002">
    <property type="protein sequence ID" value="CAF0729282.1"/>
    <property type="molecule type" value="Genomic_DNA"/>
</dbReference>
<evidence type="ECO:0000256" key="1">
    <source>
        <dbReference type="ARBA" id="ARBA00004496"/>
    </source>
</evidence>
<proteinExistence type="predicted"/>
<evidence type="ECO:0000313" key="7">
    <source>
        <dbReference type="EMBL" id="CAF0795751.1"/>
    </source>
</evidence>
<sequence length="671" mass="75742">MSNEQRKAELEVKRAKLEEIRQKKLQQEKLRTAPTTPMTPNLSSMPINLLTTPREDADPDRILQEVGIRQPVSLPASSPSISPGSTTSQQKRRPPTNMALQICQQTTATISVPPKELVTYSKEVQTIESGDKDPAASPIQHDHLQWDDEFQPSASGEHNRLVYVTDDEDTMSLDDNTKPSMGMSLASATELKRTRSLKHQNKQLSLQGQSSMIKQELTNDEREHIIKSEQFQDFFSRSSRLIERSLWESPRAFDIFKDYSGRDLDGQNEKMDVGEIIKFDREFFDERWTRHRIVTCIDTSTYHPELVLASYSQNDESTHESDGVVLIWNTKYKSKPTPEYVFNCQSWVTSCVFSKFHPNIVLGGTYSGQIVVWDTRTNKRTPVQRTALSASSHTHPVYCLQVIGTQNANNLISISNEGKMCSWNIEMMTQPQESMDLAYRTKPVAATRMVFPGVEVNNFIIGSEEGQAYSGSRHGNKAGIQDSYEGHFGPITGLSCHNVNGSVDFSSLFLTSSFDWSVKLWSLKENKPLNSFEVNSDYVTDVRWSPVHPSVFLTCDITGRFDIWNLNHDSELPLLSTTLDGNVALNKCLWSHNGQQIILGDDQGKLRLYDVNEFLTNPKQDDFNKLSSTLQEFKRNTLDAFDDNHSTNVPTTTTNVPTTSTTSSTSVSHNS</sequence>
<dbReference type="GO" id="GO:0005868">
    <property type="term" value="C:cytoplasmic dynein complex"/>
    <property type="evidence" value="ECO:0007669"/>
    <property type="project" value="TreeGrafter"/>
</dbReference>
<dbReference type="GO" id="GO:0045503">
    <property type="term" value="F:dynein light chain binding"/>
    <property type="evidence" value="ECO:0007669"/>
    <property type="project" value="TreeGrafter"/>
</dbReference>
<evidence type="ECO:0000313" key="8">
    <source>
        <dbReference type="Proteomes" id="UP000663832"/>
    </source>
</evidence>
<evidence type="ECO:0000256" key="5">
    <source>
        <dbReference type="SAM" id="MobiDB-lite"/>
    </source>
</evidence>
<feature type="region of interest" description="Disordered" evidence="5">
    <location>
        <begin position="23"/>
        <end position="48"/>
    </location>
</feature>
<dbReference type="InterPro" id="IPR015943">
    <property type="entry name" value="WD40/YVTN_repeat-like_dom_sf"/>
</dbReference>
<name>A0A813MSH0_9BILA</name>
<accession>A0A813MSH0</accession>
<dbReference type="PANTHER" id="PTHR12442">
    <property type="entry name" value="DYNEIN INTERMEDIATE CHAIN"/>
    <property type="match status" value="1"/>
</dbReference>
<dbReference type="GO" id="GO:0045504">
    <property type="term" value="F:dynein heavy chain binding"/>
    <property type="evidence" value="ECO:0007669"/>
    <property type="project" value="TreeGrafter"/>
</dbReference>
<dbReference type="InterPro" id="IPR036322">
    <property type="entry name" value="WD40_repeat_dom_sf"/>
</dbReference>
<organism evidence="6 9">
    <name type="scientific">Adineta steineri</name>
    <dbReference type="NCBI Taxonomy" id="433720"/>
    <lineage>
        <taxon>Eukaryota</taxon>
        <taxon>Metazoa</taxon>
        <taxon>Spiralia</taxon>
        <taxon>Gnathifera</taxon>
        <taxon>Rotifera</taxon>
        <taxon>Eurotatoria</taxon>
        <taxon>Bdelloidea</taxon>
        <taxon>Adinetida</taxon>
        <taxon>Adinetidae</taxon>
        <taxon>Adineta</taxon>
    </lineage>
</organism>
<feature type="compositionally biased region" description="Low complexity" evidence="5">
    <location>
        <begin position="646"/>
        <end position="671"/>
    </location>
</feature>
<dbReference type="GO" id="GO:0010970">
    <property type="term" value="P:transport along microtubule"/>
    <property type="evidence" value="ECO:0007669"/>
    <property type="project" value="TreeGrafter"/>
</dbReference>